<dbReference type="Proteomes" id="UP001163321">
    <property type="component" value="Chromosome 8"/>
</dbReference>
<protein>
    <submittedName>
        <fullName evidence="1">Uncharacterized protein</fullName>
    </submittedName>
</protein>
<evidence type="ECO:0000313" key="1">
    <source>
        <dbReference type="EMBL" id="KAI9907092.1"/>
    </source>
</evidence>
<comment type="caution">
    <text evidence="1">The sequence shown here is derived from an EMBL/GenBank/DDBJ whole genome shotgun (WGS) entry which is preliminary data.</text>
</comment>
<evidence type="ECO:0000313" key="2">
    <source>
        <dbReference type="Proteomes" id="UP001163321"/>
    </source>
</evidence>
<accession>A0ACC0VLL1</accession>
<sequence>MVIATNKHLPKNENEDCSPRKNLTSYLSQYMAPEDVKIGDEERVFHRSKATLQPLMKRARNGKVKTAIIESEEQLERMLPKLLVLLSHNDVKHVRQPVKILLFFTSPHRIAVSQCLVKIKSSNSFRNEKEK</sequence>
<organism evidence="1 2">
    <name type="scientific">Peronosclerospora sorghi</name>
    <dbReference type="NCBI Taxonomy" id="230839"/>
    <lineage>
        <taxon>Eukaryota</taxon>
        <taxon>Sar</taxon>
        <taxon>Stramenopiles</taxon>
        <taxon>Oomycota</taxon>
        <taxon>Peronosporomycetes</taxon>
        <taxon>Peronosporales</taxon>
        <taxon>Peronosporaceae</taxon>
        <taxon>Peronosclerospora</taxon>
    </lineage>
</organism>
<keyword evidence="2" id="KW-1185">Reference proteome</keyword>
<proteinExistence type="predicted"/>
<reference evidence="1 2" key="1">
    <citation type="journal article" date="2022" name="bioRxiv">
        <title>The genome of the oomycete Peronosclerospora sorghi, a cosmopolitan pathogen of maize and sorghum, is inflated with dispersed pseudogenes.</title>
        <authorList>
            <person name="Fletcher K."/>
            <person name="Martin F."/>
            <person name="Isakeit T."/>
            <person name="Cavanaugh K."/>
            <person name="Magill C."/>
            <person name="Michelmore R."/>
        </authorList>
    </citation>
    <scope>NUCLEOTIDE SEQUENCE [LARGE SCALE GENOMIC DNA]</scope>
    <source>
        <strain evidence="1">P6</strain>
    </source>
</reference>
<name>A0ACC0VLL1_9STRA</name>
<gene>
    <name evidence="1" type="ORF">PsorP6_016331</name>
</gene>
<dbReference type="EMBL" id="CM047587">
    <property type="protein sequence ID" value="KAI9907092.1"/>
    <property type="molecule type" value="Genomic_DNA"/>
</dbReference>